<sequence>MGLLIYSFILGGLIFISFLWMLYILINAIHESAETEQ</sequence>
<dbReference type="AlphaFoldDB" id="A0A380BBV1"/>
<evidence type="ECO:0000256" key="1">
    <source>
        <dbReference type="SAM" id="Phobius"/>
    </source>
</evidence>
<organism evidence="2 3">
    <name type="scientific">Sphingobacterium spiritivorum</name>
    <name type="common">Flavobacterium spiritivorum</name>
    <dbReference type="NCBI Taxonomy" id="258"/>
    <lineage>
        <taxon>Bacteria</taxon>
        <taxon>Pseudomonadati</taxon>
        <taxon>Bacteroidota</taxon>
        <taxon>Sphingobacteriia</taxon>
        <taxon>Sphingobacteriales</taxon>
        <taxon>Sphingobacteriaceae</taxon>
        <taxon>Sphingobacterium</taxon>
    </lineage>
</organism>
<feature type="transmembrane region" description="Helical" evidence="1">
    <location>
        <begin position="6"/>
        <end position="26"/>
    </location>
</feature>
<protein>
    <submittedName>
        <fullName evidence="2">Uncharacterized protein</fullName>
    </submittedName>
</protein>
<keyword evidence="1" id="KW-1133">Transmembrane helix</keyword>
<reference evidence="2 3" key="1">
    <citation type="submission" date="2018-06" db="EMBL/GenBank/DDBJ databases">
        <authorList>
            <consortium name="Pathogen Informatics"/>
            <person name="Doyle S."/>
        </authorList>
    </citation>
    <scope>NUCLEOTIDE SEQUENCE [LARGE SCALE GENOMIC DNA]</scope>
    <source>
        <strain evidence="2 3">NCTC11388</strain>
    </source>
</reference>
<keyword evidence="1" id="KW-0812">Transmembrane</keyword>
<accession>A0A380BBV1</accession>
<evidence type="ECO:0000313" key="3">
    <source>
        <dbReference type="Proteomes" id="UP000254893"/>
    </source>
</evidence>
<gene>
    <name evidence="2" type="ORF">NCTC11388_00411</name>
</gene>
<dbReference type="Proteomes" id="UP000254893">
    <property type="component" value="Unassembled WGS sequence"/>
</dbReference>
<name>A0A380BBV1_SPHSI</name>
<evidence type="ECO:0000313" key="2">
    <source>
        <dbReference type="EMBL" id="SUI97730.1"/>
    </source>
</evidence>
<keyword evidence="1" id="KW-0472">Membrane</keyword>
<dbReference type="EMBL" id="UGYW01000001">
    <property type="protein sequence ID" value="SUI97730.1"/>
    <property type="molecule type" value="Genomic_DNA"/>
</dbReference>
<proteinExistence type="predicted"/>